<evidence type="ECO:0000313" key="7">
    <source>
        <dbReference type="EMBL" id="OGG07349.1"/>
    </source>
</evidence>
<dbReference type="Proteomes" id="UP000178681">
    <property type="component" value="Unassembled WGS sequence"/>
</dbReference>
<name>A0A1F5Z4H0_9BACT</name>
<keyword evidence="3" id="KW-0963">Cytoplasm</keyword>
<dbReference type="SUPFAM" id="SSF51064">
    <property type="entry name" value="Head domain of nucleotide exchange factor GrpE"/>
    <property type="match status" value="1"/>
</dbReference>
<keyword evidence="6" id="KW-0175">Coiled coil</keyword>
<feature type="coiled-coil region" evidence="6">
    <location>
        <begin position="13"/>
        <end position="70"/>
    </location>
</feature>
<accession>A0A1F5Z4H0</accession>
<comment type="similarity">
    <text evidence="1 3 5">Belongs to the GrpE family.</text>
</comment>
<dbReference type="GO" id="GO:0006457">
    <property type="term" value="P:protein folding"/>
    <property type="evidence" value="ECO:0007669"/>
    <property type="project" value="InterPro"/>
</dbReference>
<gene>
    <name evidence="3" type="primary">grpE</name>
    <name evidence="7" type="ORF">A2872_03430</name>
</gene>
<reference evidence="7 8" key="1">
    <citation type="journal article" date="2016" name="Nat. Commun.">
        <title>Thousands of microbial genomes shed light on interconnected biogeochemical processes in an aquifer system.</title>
        <authorList>
            <person name="Anantharaman K."/>
            <person name="Brown C.T."/>
            <person name="Hug L.A."/>
            <person name="Sharon I."/>
            <person name="Castelle C.J."/>
            <person name="Probst A.J."/>
            <person name="Thomas B.C."/>
            <person name="Singh A."/>
            <person name="Wilkins M.J."/>
            <person name="Karaoz U."/>
            <person name="Brodie E.L."/>
            <person name="Williams K.H."/>
            <person name="Hubbard S.S."/>
            <person name="Banfield J.F."/>
        </authorList>
    </citation>
    <scope>NUCLEOTIDE SEQUENCE [LARGE SCALE GENOMIC DNA]</scope>
</reference>
<dbReference type="GO" id="GO:0000774">
    <property type="term" value="F:adenyl-nucleotide exchange factor activity"/>
    <property type="evidence" value="ECO:0007669"/>
    <property type="project" value="InterPro"/>
</dbReference>
<dbReference type="HAMAP" id="MF_01151">
    <property type="entry name" value="GrpE"/>
    <property type="match status" value="1"/>
</dbReference>
<evidence type="ECO:0000256" key="2">
    <source>
        <dbReference type="ARBA" id="ARBA00023186"/>
    </source>
</evidence>
<dbReference type="InterPro" id="IPR009012">
    <property type="entry name" value="GrpE_head"/>
</dbReference>
<dbReference type="Pfam" id="PF01025">
    <property type="entry name" value="GrpE"/>
    <property type="match status" value="1"/>
</dbReference>
<comment type="subunit">
    <text evidence="3">Homodimer.</text>
</comment>
<dbReference type="Gene3D" id="2.30.22.10">
    <property type="entry name" value="Head domain of nucleotide exchange factor GrpE"/>
    <property type="match status" value="1"/>
</dbReference>
<protein>
    <recommendedName>
        <fullName evidence="3 4">Protein GrpE</fullName>
    </recommendedName>
    <alternativeName>
        <fullName evidence="3">HSP-70 cofactor</fullName>
    </alternativeName>
</protein>
<evidence type="ECO:0000256" key="1">
    <source>
        <dbReference type="ARBA" id="ARBA00009054"/>
    </source>
</evidence>
<dbReference type="GO" id="GO:0051082">
    <property type="term" value="F:unfolded protein binding"/>
    <property type="evidence" value="ECO:0007669"/>
    <property type="project" value="TreeGrafter"/>
</dbReference>
<evidence type="ECO:0000256" key="5">
    <source>
        <dbReference type="RuleBase" id="RU004478"/>
    </source>
</evidence>
<dbReference type="EMBL" id="MFJG01000007">
    <property type="protein sequence ID" value="OGG07349.1"/>
    <property type="molecule type" value="Genomic_DNA"/>
</dbReference>
<comment type="subcellular location">
    <subcellularLocation>
        <location evidence="3">Cytoplasm</location>
    </subcellularLocation>
</comment>
<dbReference type="PRINTS" id="PR00773">
    <property type="entry name" value="GRPEPROTEIN"/>
</dbReference>
<dbReference type="InterPro" id="IPR000740">
    <property type="entry name" value="GrpE"/>
</dbReference>
<dbReference type="SUPFAM" id="SSF58014">
    <property type="entry name" value="Coiled-coil domain of nucleotide exchange factor GrpE"/>
    <property type="match status" value="1"/>
</dbReference>
<dbReference type="PANTHER" id="PTHR21237">
    <property type="entry name" value="GRPE PROTEIN"/>
    <property type="match status" value="1"/>
</dbReference>
<evidence type="ECO:0000313" key="8">
    <source>
        <dbReference type="Proteomes" id="UP000178681"/>
    </source>
</evidence>
<dbReference type="STRING" id="1798377.A2872_03430"/>
<dbReference type="AlphaFoldDB" id="A0A1F5Z4H0"/>
<evidence type="ECO:0000256" key="4">
    <source>
        <dbReference type="RuleBase" id="RU000639"/>
    </source>
</evidence>
<dbReference type="GO" id="GO:0051087">
    <property type="term" value="F:protein-folding chaperone binding"/>
    <property type="evidence" value="ECO:0007669"/>
    <property type="project" value="InterPro"/>
</dbReference>
<keyword evidence="2 3" id="KW-0143">Chaperone</keyword>
<dbReference type="GO" id="GO:0005737">
    <property type="term" value="C:cytoplasm"/>
    <property type="evidence" value="ECO:0007669"/>
    <property type="project" value="UniProtKB-SubCell"/>
</dbReference>
<comment type="function">
    <text evidence="3 4">Participates actively in the response to hyperosmotic and heat shock by preventing the aggregation of stress-denatured proteins, in association with DnaK and GrpE. It is the nucleotide exchange factor for DnaK and may function as a thermosensor. Unfolded proteins bind initially to DnaJ; upon interaction with the DnaJ-bound protein, DnaK hydrolyzes its bound ATP, resulting in the formation of a stable complex. GrpE releases ADP from DnaK; ATP binding to DnaK triggers the release of the substrate protein, thus completing the reaction cycle. Several rounds of ATP-dependent interactions between DnaJ, DnaK and GrpE are required for fully efficient folding.</text>
</comment>
<organism evidence="7 8">
    <name type="scientific">Candidatus Gottesmanbacteria bacterium RIFCSPHIGHO2_01_FULL_42_12</name>
    <dbReference type="NCBI Taxonomy" id="1798377"/>
    <lineage>
        <taxon>Bacteria</taxon>
        <taxon>Candidatus Gottesmaniibacteriota</taxon>
    </lineage>
</organism>
<evidence type="ECO:0000256" key="6">
    <source>
        <dbReference type="SAM" id="Coils"/>
    </source>
</evidence>
<evidence type="ECO:0000256" key="3">
    <source>
        <dbReference type="HAMAP-Rule" id="MF_01151"/>
    </source>
</evidence>
<dbReference type="PROSITE" id="PS01071">
    <property type="entry name" value="GRPE"/>
    <property type="match status" value="1"/>
</dbReference>
<proteinExistence type="inferred from homology"/>
<dbReference type="InterPro" id="IPR013805">
    <property type="entry name" value="GrpE_CC"/>
</dbReference>
<sequence>MKNNHDEEENNETQEFRNKYLRALADYQNLEKQTQNWREEFVKFANQGLISQLLEVLDDLEKAQDHLKDEGLQIVLDKLIKILKNNGIEELEVLGQEYNPEFAEVIGMEPGGNDNIIVKVLQKGYKLNSNVLRVAKVIVSKKE</sequence>
<dbReference type="CDD" id="cd00446">
    <property type="entry name" value="GrpE"/>
    <property type="match status" value="1"/>
</dbReference>
<keyword evidence="3 4" id="KW-0346">Stress response</keyword>
<dbReference type="Gene3D" id="3.90.20.20">
    <property type="match status" value="1"/>
</dbReference>
<dbReference type="PANTHER" id="PTHR21237:SF23">
    <property type="entry name" value="GRPE PROTEIN HOMOLOG, MITOCHONDRIAL"/>
    <property type="match status" value="1"/>
</dbReference>
<comment type="caution">
    <text evidence="7">The sequence shown here is derived from an EMBL/GenBank/DDBJ whole genome shotgun (WGS) entry which is preliminary data.</text>
</comment>
<dbReference type="GO" id="GO:0042803">
    <property type="term" value="F:protein homodimerization activity"/>
    <property type="evidence" value="ECO:0007669"/>
    <property type="project" value="InterPro"/>
</dbReference>